<dbReference type="Proteomes" id="UP000217771">
    <property type="component" value="Unassembled WGS sequence"/>
</dbReference>
<organism evidence="4 5">
    <name type="scientific">Halomonas salipaludis</name>
    <dbReference type="NCBI Taxonomy" id="2032625"/>
    <lineage>
        <taxon>Bacteria</taxon>
        <taxon>Pseudomonadati</taxon>
        <taxon>Pseudomonadota</taxon>
        <taxon>Gammaproteobacteria</taxon>
        <taxon>Oceanospirillales</taxon>
        <taxon>Halomonadaceae</taxon>
        <taxon>Halomonas</taxon>
    </lineage>
</organism>
<dbReference type="SUPFAM" id="SSF53474">
    <property type="entry name" value="alpha/beta-Hydrolases"/>
    <property type="match status" value="1"/>
</dbReference>
<accession>A0A2A2F162</accession>
<sequence length="674" mass="75970">MRIKHDFPHAVREIEHLEIPLADGTRLAARLWLPEGAEQAPVPAILEYLPYRKRDGTAVRDELTHPYFAGHGYACVRVDMRGNGESDGLMADEYLPQEQADALEVIEWIASQPWCSGELGMMGISWGGFNSLQLAARRPAPLKAVITLCSTDDRFADDIHYKGGNLLLENLGWAATMLSFSAAAPDPLLVGERWRELWQQRLDNMPLLAETWLSHQTRDGYWQHGSVAQNYADIEAAVYCVGGWGDAYKNSIPRLMEHLECPKKALIGPWIHKYPHFAIPDPAIGFLQEALRWWDYWLKGIETGVMDEPAGTFYLQDAVAPQPMYQQRPGQWVRTEGWPSREVSPRRYSLADTGLVEGDTALEMPQRIDSPLTAGRYQGEYCAIWFGPDLPADQRRDDADALCFDSQPFGEGLAILGQPRVRLRLASATDSGQLTVRLQDVRPDGRVAQISYGVLNLNLHRDLGEYTPPRPDEPLDIDLQLDMTGYRLPAGHRLRVSIASANFPLLWPSRVRSALTLVPGVQAIELPLFHGEALTESPFEPPEAAPPARLESLRDAQPRRTVQEDIASGEVTTIVEDDLGHVRFLDHGLWVDQHCREVYTAHPDDPDATCAEIAWVYRAGRDEGAGRFSVEVDSRYWMTCDAEHFYLEAQQVARDDGREVHRRHWKRQVPRTAS</sequence>
<dbReference type="OrthoDB" id="9806163at2"/>
<dbReference type="GO" id="GO:0008239">
    <property type="term" value="F:dipeptidyl-peptidase activity"/>
    <property type="evidence" value="ECO:0007669"/>
    <property type="project" value="InterPro"/>
</dbReference>
<dbReference type="InterPro" id="IPR008979">
    <property type="entry name" value="Galactose-bd-like_sf"/>
</dbReference>
<dbReference type="EMBL" id="NSKB01000002">
    <property type="protein sequence ID" value="PAU78474.1"/>
    <property type="molecule type" value="Genomic_DNA"/>
</dbReference>
<dbReference type="InterPro" id="IPR029058">
    <property type="entry name" value="AB_hydrolase_fold"/>
</dbReference>
<keyword evidence="5" id="KW-1185">Reference proteome</keyword>
<dbReference type="InterPro" id="IPR005674">
    <property type="entry name" value="CocE/Ser_esterase"/>
</dbReference>
<keyword evidence="1" id="KW-0378">Hydrolase</keyword>
<proteinExistence type="predicted"/>
<feature type="region of interest" description="Disordered" evidence="2">
    <location>
        <begin position="537"/>
        <end position="559"/>
    </location>
</feature>
<dbReference type="Gene3D" id="3.40.50.1820">
    <property type="entry name" value="alpha/beta hydrolase"/>
    <property type="match status" value="1"/>
</dbReference>
<evidence type="ECO:0000256" key="2">
    <source>
        <dbReference type="SAM" id="MobiDB-lite"/>
    </source>
</evidence>
<protein>
    <submittedName>
        <fullName evidence="4">Peptidase S15</fullName>
    </submittedName>
</protein>
<name>A0A2A2F162_9GAMM</name>
<dbReference type="InterPro" id="IPR013736">
    <property type="entry name" value="Xaa-Pro_dipept_C"/>
</dbReference>
<dbReference type="Pfam" id="PF08530">
    <property type="entry name" value="PepX_C"/>
    <property type="match status" value="1"/>
</dbReference>
<reference evidence="4 5" key="1">
    <citation type="submission" date="2017-08" db="EMBL/GenBank/DDBJ databases">
        <title>Halomonas alkalisoli sp. nov., isolated from saline alkaline soil.</title>
        <authorList>
            <person name="Wang D."/>
            <person name="Zhang G."/>
        </authorList>
    </citation>
    <scope>NUCLEOTIDE SEQUENCE [LARGE SCALE GENOMIC DNA]</scope>
    <source>
        <strain evidence="4 5">WRN001</strain>
    </source>
</reference>
<dbReference type="PANTHER" id="PTHR43056">
    <property type="entry name" value="PEPTIDASE S9 PROLYL OLIGOPEPTIDASE"/>
    <property type="match status" value="1"/>
</dbReference>
<dbReference type="InterPro" id="IPR000383">
    <property type="entry name" value="Xaa-Pro-like_dom"/>
</dbReference>
<dbReference type="NCBIfam" id="TIGR00976">
    <property type="entry name" value="CocE_NonD"/>
    <property type="match status" value="1"/>
</dbReference>
<evidence type="ECO:0000259" key="3">
    <source>
        <dbReference type="SMART" id="SM00939"/>
    </source>
</evidence>
<dbReference type="SMART" id="SM00939">
    <property type="entry name" value="PepX_C"/>
    <property type="match status" value="1"/>
</dbReference>
<dbReference type="Gene3D" id="2.60.120.260">
    <property type="entry name" value="Galactose-binding domain-like"/>
    <property type="match status" value="1"/>
</dbReference>
<gene>
    <name evidence="4" type="ORF">CK498_07160</name>
</gene>
<dbReference type="Gene3D" id="1.10.3020.10">
    <property type="entry name" value="alpha-amino acid ester hydrolase ( Helical cap domain)"/>
    <property type="match status" value="1"/>
</dbReference>
<dbReference type="AlphaFoldDB" id="A0A2A2F162"/>
<dbReference type="PANTHER" id="PTHR43056:SF10">
    <property type="entry name" value="COCE_NOND FAMILY, PUTATIVE (AFU_ORTHOLOGUE AFUA_7G00600)-RELATED"/>
    <property type="match status" value="1"/>
</dbReference>
<dbReference type="RefSeq" id="WP_095620146.1">
    <property type="nucleotide sequence ID" value="NZ_NSKB01000002.1"/>
</dbReference>
<dbReference type="InterPro" id="IPR050585">
    <property type="entry name" value="Xaa-Pro_dipeptidyl-ppase/CocE"/>
</dbReference>
<evidence type="ECO:0000256" key="1">
    <source>
        <dbReference type="ARBA" id="ARBA00022801"/>
    </source>
</evidence>
<evidence type="ECO:0000313" key="4">
    <source>
        <dbReference type="EMBL" id="PAU78474.1"/>
    </source>
</evidence>
<dbReference type="SUPFAM" id="SSF49785">
    <property type="entry name" value="Galactose-binding domain-like"/>
    <property type="match status" value="1"/>
</dbReference>
<dbReference type="Pfam" id="PF02129">
    <property type="entry name" value="Peptidase_S15"/>
    <property type="match status" value="1"/>
</dbReference>
<evidence type="ECO:0000313" key="5">
    <source>
        <dbReference type="Proteomes" id="UP000217771"/>
    </source>
</evidence>
<feature type="domain" description="Xaa-Pro dipeptidyl-peptidase C-terminal" evidence="3">
    <location>
        <begin position="291"/>
        <end position="527"/>
    </location>
</feature>
<comment type="caution">
    <text evidence="4">The sequence shown here is derived from an EMBL/GenBank/DDBJ whole genome shotgun (WGS) entry which is preliminary data.</text>
</comment>